<dbReference type="InterPro" id="IPR015943">
    <property type="entry name" value="WD40/YVTN_repeat-like_dom_sf"/>
</dbReference>
<dbReference type="AlphaFoldDB" id="A0A1I0IFX8"/>
<dbReference type="Pfam" id="PF10282">
    <property type="entry name" value="Lactonase"/>
    <property type="match status" value="1"/>
</dbReference>
<keyword evidence="3" id="KW-1185">Reference proteome</keyword>
<evidence type="ECO:0000256" key="1">
    <source>
        <dbReference type="ARBA" id="ARBA00005564"/>
    </source>
</evidence>
<protein>
    <submittedName>
        <fullName evidence="2">6-phosphogluconolactonase</fullName>
    </submittedName>
</protein>
<name>A0A1I0IFX8_9FIRM</name>
<comment type="similarity">
    <text evidence="1">Belongs to the cycloisomerase 2 family.</text>
</comment>
<dbReference type="InterPro" id="IPR050282">
    <property type="entry name" value="Cycloisomerase_2"/>
</dbReference>
<dbReference type="PANTHER" id="PTHR30344:SF1">
    <property type="entry name" value="6-PHOSPHOGLUCONOLACTONASE"/>
    <property type="match status" value="1"/>
</dbReference>
<proteinExistence type="inferred from homology"/>
<dbReference type="RefSeq" id="WP_166435051.1">
    <property type="nucleotide sequence ID" value="NZ_DAINWJ010000154.1"/>
</dbReference>
<gene>
    <name evidence="2" type="ORF">SAMN05216313_12111</name>
</gene>
<evidence type="ECO:0000313" key="2">
    <source>
        <dbReference type="EMBL" id="SET95187.1"/>
    </source>
</evidence>
<dbReference type="EMBL" id="FOIM01000021">
    <property type="protein sequence ID" value="SET95187.1"/>
    <property type="molecule type" value="Genomic_DNA"/>
</dbReference>
<dbReference type="InterPro" id="IPR011048">
    <property type="entry name" value="Haem_d1_sf"/>
</dbReference>
<sequence length="366" mass="39966">MKHFRRIYAGTYSRPILFGTGEVLEGKGRGIYRLLLDLDTGELRHEGEPVEADNPSYLCLSPDGNFLYSVNELKEYQGQPGGGVSAYRIRREDGSLDFLGSRPTLGTDPCHVSVNSGGTHVFVSNFMSGSVCVYPVMADGSLAPHSQLIQHQGSSVDPARQKGPHAHSLILSPDERFAFVPDLGTDHLAAYRTDFERGLLSPSADFCALPGSGPRFCEFHRNGRFCYLINELSSTISLLYYDGNGGFTLKQTVDTVPQGCKTGNICADLHLTPDSRFLYGSNRGHDSLSVYRVDPDAGTLSWLDNIPCGGRTPRNFAVDPAGRYLIVANQDSDNILTFHIDPSDGSLTRAWELACPTPVCVKPVRS</sequence>
<dbReference type="InterPro" id="IPR019405">
    <property type="entry name" value="Lactonase_7-beta_prop"/>
</dbReference>
<dbReference type="GO" id="GO:0005829">
    <property type="term" value="C:cytosol"/>
    <property type="evidence" value="ECO:0007669"/>
    <property type="project" value="TreeGrafter"/>
</dbReference>
<dbReference type="PANTHER" id="PTHR30344">
    <property type="entry name" value="6-PHOSPHOGLUCONOLACTONASE-RELATED"/>
    <property type="match status" value="1"/>
</dbReference>
<dbReference type="GO" id="GO:0017057">
    <property type="term" value="F:6-phosphogluconolactonase activity"/>
    <property type="evidence" value="ECO:0007669"/>
    <property type="project" value="TreeGrafter"/>
</dbReference>
<accession>A0A1I0IFX8</accession>
<dbReference type="SUPFAM" id="SSF51004">
    <property type="entry name" value="C-terminal (heme d1) domain of cytochrome cd1-nitrite reductase"/>
    <property type="match status" value="1"/>
</dbReference>
<dbReference type="Proteomes" id="UP000198508">
    <property type="component" value="Unassembled WGS sequence"/>
</dbReference>
<reference evidence="3" key="1">
    <citation type="submission" date="2016-10" db="EMBL/GenBank/DDBJ databases">
        <authorList>
            <person name="Varghese N."/>
            <person name="Submissions S."/>
        </authorList>
    </citation>
    <scope>NUCLEOTIDE SEQUENCE [LARGE SCALE GENOMIC DNA]</scope>
    <source>
        <strain evidence="3">NLAE-zl-G277</strain>
    </source>
</reference>
<evidence type="ECO:0000313" key="3">
    <source>
        <dbReference type="Proteomes" id="UP000198508"/>
    </source>
</evidence>
<dbReference type="STRING" id="460384.SAMN05216313_12111"/>
<organism evidence="2 3">
    <name type="scientific">Enterocloster lavalensis</name>
    <dbReference type="NCBI Taxonomy" id="460384"/>
    <lineage>
        <taxon>Bacteria</taxon>
        <taxon>Bacillati</taxon>
        <taxon>Bacillota</taxon>
        <taxon>Clostridia</taxon>
        <taxon>Lachnospirales</taxon>
        <taxon>Lachnospiraceae</taxon>
        <taxon>Enterocloster</taxon>
    </lineage>
</organism>
<dbReference type="Gene3D" id="2.130.10.10">
    <property type="entry name" value="YVTN repeat-like/Quinoprotein amine dehydrogenase"/>
    <property type="match status" value="1"/>
</dbReference>